<proteinExistence type="predicted"/>
<reference evidence="1" key="1">
    <citation type="submission" date="2022-07" db="EMBL/GenBank/DDBJ databases">
        <title>Phylogenomic reconstructions and comparative analyses of Kickxellomycotina fungi.</title>
        <authorList>
            <person name="Reynolds N.K."/>
            <person name="Stajich J.E."/>
            <person name="Barry K."/>
            <person name="Grigoriev I.V."/>
            <person name="Crous P."/>
            <person name="Smith M.E."/>
        </authorList>
    </citation>
    <scope>NUCLEOTIDE SEQUENCE</scope>
    <source>
        <strain evidence="1">Benny 63K</strain>
    </source>
</reference>
<evidence type="ECO:0000313" key="2">
    <source>
        <dbReference type="Proteomes" id="UP001150581"/>
    </source>
</evidence>
<dbReference type="EMBL" id="JANBPG010000020">
    <property type="protein sequence ID" value="KAJ1901667.1"/>
    <property type="molecule type" value="Genomic_DNA"/>
</dbReference>
<accession>A0ACC1IVJ6</accession>
<organism evidence="1 2">
    <name type="scientific">Kickxella alabastrina</name>
    <dbReference type="NCBI Taxonomy" id="61397"/>
    <lineage>
        <taxon>Eukaryota</taxon>
        <taxon>Fungi</taxon>
        <taxon>Fungi incertae sedis</taxon>
        <taxon>Zoopagomycota</taxon>
        <taxon>Kickxellomycotina</taxon>
        <taxon>Kickxellomycetes</taxon>
        <taxon>Kickxellales</taxon>
        <taxon>Kickxellaceae</taxon>
        <taxon>Kickxella</taxon>
    </lineage>
</organism>
<comment type="caution">
    <text evidence="1">The sequence shown here is derived from an EMBL/GenBank/DDBJ whole genome shotgun (WGS) entry which is preliminary data.</text>
</comment>
<sequence>MGNQLSFTLTESELQRQKNAEAMGLKLNPRGMVDMIMLIVISIVYLFNFLAVVYMLWNRNYAPIKSKNVIVMALIMAVSVVWFVGNLQSNAHVPVAGTLMTNCKAFGMCMWVIIGAGGMCSLTAFRAYGPYRVFYLHKPFHGLGL</sequence>
<gene>
    <name evidence="1" type="ORF">LPJ66_000635</name>
</gene>
<evidence type="ECO:0000313" key="1">
    <source>
        <dbReference type="EMBL" id="KAJ1901667.1"/>
    </source>
</evidence>
<dbReference type="Proteomes" id="UP001150581">
    <property type="component" value="Unassembled WGS sequence"/>
</dbReference>
<name>A0ACC1IVJ6_9FUNG</name>
<protein>
    <submittedName>
        <fullName evidence="1">Uncharacterized protein</fullName>
    </submittedName>
</protein>
<keyword evidence="2" id="KW-1185">Reference proteome</keyword>